<evidence type="ECO:0000313" key="5">
    <source>
        <dbReference type="Proteomes" id="UP000192761"/>
    </source>
</evidence>
<feature type="domain" description="SWIM-type" evidence="3">
    <location>
        <begin position="52"/>
        <end position="85"/>
    </location>
</feature>
<gene>
    <name evidence="4" type="ORF">SAMN02745857_02991</name>
</gene>
<dbReference type="RefSeq" id="WP_084091639.1">
    <property type="nucleotide sequence ID" value="NZ_FWXD01000019.1"/>
</dbReference>
<dbReference type="Pfam" id="PF04434">
    <property type="entry name" value="SWIM"/>
    <property type="match status" value="1"/>
</dbReference>
<dbReference type="InterPro" id="IPR007527">
    <property type="entry name" value="Znf_SWIM"/>
</dbReference>
<evidence type="ECO:0000256" key="2">
    <source>
        <dbReference type="SAM" id="MobiDB-lite"/>
    </source>
</evidence>
<sequence>MQLTEQQVLALAPDSGSAGNGKKLAQAKNWPTLGRSTRALWGECQGSGSKPYQVRVDLADYASKCSCPSFKFPCKHAIGLLVLTANQPGLVQENGEPEWVGDWLDKRGETAAKKEAKAAAKAEAPVDEAAQQKRAAKRNERVGDGLAALQLWLEDQMRNGLARLPAEGPGLFEQQAARLVDAQAATLAGRVRALADLPGGPADWPQQLLSELGRLALTIRAFERIDSLPPELQHSLRAAVGFTVKEEDVLAAATPQRDEWLVIGQALDEDERVRVQRSWLQGRHSGQIALLLQFAVGTQPFAQRWLPGSSFAAELAFWPGALPQRAMLKGTAEPAAAPTAFTHRHSIDSLLQHAAQALASQPWLERVALVLADLVPVHQNERWYAVQPDGQALPLAAGDYWHWLAMGGGVPRDTAVEWDGHTLRPLGWFADGRYYPLGEQATWNN</sequence>
<dbReference type="GO" id="GO:0008270">
    <property type="term" value="F:zinc ion binding"/>
    <property type="evidence" value="ECO:0007669"/>
    <property type="project" value="UniProtKB-KW"/>
</dbReference>
<reference evidence="4 5" key="1">
    <citation type="submission" date="2017-04" db="EMBL/GenBank/DDBJ databases">
        <authorList>
            <person name="Afonso C.L."/>
            <person name="Miller P.J."/>
            <person name="Scott M.A."/>
            <person name="Spackman E."/>
            <person name="Goraichik I."/>
            <person name="Dimitrov K.M."/>
            <person name="Suarez D.L."/>
            <person name="Swayne D.E."/>
        </authorList>
    </citation>
    <scope>NUCLEOTIDE SEQUENCE [LARGE SCALE GENOMIC DNA]</scope>
    <source>
        <strain evidence="4 5">DSM 23236</strain>
    </source>
</reference>
<dbReference type="OrthoDB" id="9816340at2"/>
<evidence type="ECO:0000313" key="4">
    <source>
        <dbReference type="EMBL" id="SMC27840.1"/>
    </source>
</evidence>
<dbReference type="AlphaFoldDB" id="A0A1W1XV31"/>
<proteinExistence type="predicted"/>
<dbReference type="PROSITE" id="PS50966">
    <property type="entry name" value="ZF_SWIM"/>
    <property type="match status" value="1"/>
</dbReference>
<accession>A0A1W1XV31</accession>
<keyword evidence="5" id="KW-1185">Reference proteome</keyword>
<evidence type="ECO:0000259" key="3">
    <source>
        <dbReference type="PROSITE" id="PS50966"/>
    </source>
</evidence>
<name>A0A1W1XV31_9NEIS</name>
<keyword evidence="1" id="KW-0863">Zinc-finger</keyword>
<evidence type="ECO:0000256" key="1">
    <source>
        <dbReference type="PROSITE-ProRule" id="PRU00325"/>
    </source>
</evidence>
<feature type="region of interest" description="Disordered" evidence="2">
    <location>
        <begin position="118"/>
        <end position="138"/>
    </location>
</feature>
<keyword evidence="1" id="KW-0862">Zinc</keyword>
<keyword evidence="1" id="KW-0479">Metal-binding</keyword>
<organism evidence="4 5">
    <name type="scientific">Andreprevotia lacus DSM 23236</name>
    <dbReference type="NCBI Taxonomy" id="1121001"/>
    <lineage>
        <taxon>Bacteria</taxon>
        <taxon>Pseudomonadati</taxon>
        <taxon>Pseudomonadota</taxon>
        <taxon>Betaproteobacteria</taxon>
        <taxon>Neisseriales</taxon>
        <taxon>Chitinibacteraceae</taxon>
        <taxon>Andreprevotia</taxon>
    </lineage>
</organism>
<dbReference type="EMBL" id="FWXD01000019">
    <property type="protein sequence ID" value="SMC27840.1"/>
    <property type="molecule type" value="Genomic_DNA"/>
</dbReference>
<protein>
    <submittedName>
        <fullName evidence="4">SWIM zinc finger</fullName>
    </submittedName>
</protein>
<dbReference type="STRING" id="1121001.SAMN02745857_02991"/>
<dbReference type="Proteomes" id="UP000192761">
    <property type="component" value="Unassembled WGS sequence"/>
</dbReference>